<feature type="region of interest" description="Disordered" evidence="3">
    <location>
        <begin position="182"/>
        <end position="234"/>
    </location>
</feature>
<dbReference type="AlphaFoldDB" id="A0A835A7Z4"/>
<feature type="compositionally biased region" description="Basic and acidic residues" evidence="3">
    <location>
        <begin position="221"/>
        <end position="234"/>
    </location>
</feature>
<comment type="similarity">
    <text evidence="2">Belongs to the IQD family.</text>
</comment>
<dbReference type="PANTHER" id="PTHR32295">
    <property type="entry name" value="IQ-DOMAIN 5-RELATED"/>
    <property type="match status" value="1"/>
</dbReference>
<dbReference type="PROSITE" id="PS50096">
    <property type="entry name" value="IQ"/>
    <property type="match status" value="2"/>
</dbReference>
<keyword evidence="1" id="KW-0112">Calmodulin-binding</keyword>
<name>A0A835A7Z4_9POAL</name>
<protein>
    <recommendedName>
        <fullName evidence="6">DUF4005 domain-containing protein</fullName>
    </recommendedName>
</protein>
<accession>A0A835A7Z4</accession>
<dbReference type="Proteomes" id="UP000636709">
    <property type="component" value="Unassembled WGS sequence"/>
</dbReference>
<evidence type="ECO:0000256" key="3">
    <source>
        <dbReference type="SAM" id="MobiDB-lite"/>
    </source>
</evidence>
<dbReference type="InterPro" id="IPR000048">
    <property type="entry name" value="IQ_motif_EF-hand-BS"/>
</dbReference>
<sequence>MGKAGRWPRNFFLSARKGRKSAKDKADADCQSVFSAPLSTQAATPSVREKRRWSFRRPATKVDAGAASTGQAQGPLASSSSHCFSEAEVHVVVIQEQDRHDALPPPASVAGEEEDETAAAIMIQSAYRSYLARKALCALRGMVKLQAMVRGQLVRRQADVTLRRMQALVDAQRRARAERLSLLDDDDARQQQRRRRRRNQLDTTAPPGPAIRRRSPQHSQPRKESGPEEEHVKVVVEVDNGGAPRRGSRCHATTPAAKAEAYKKVSPTPSSLTDASVRTVSVRGRFDDASLGSPSCEPRRRAVAQPPFGASWSPSYMANTESWLRQGAVAERAEAEALVGVGAGGGGDLAAGRPPSAGGLRRRSSLDPLDLPGAGGGALRRGAARARASPLRPGGEGWSSSTLGRRGKGDMVVVSSKKDRTSSSKPTASLSVFFLRAPLQPFLANATGLSSPSLPLEFVCPSAQTAGLRSPLHPWPLHERKQPNPGKRMLILSPAGVERMLQGAGDRKLGVTGGDWLRSVADEMQDLRDSRKGRDDAIEWQVGPIDVV</sequence>
<evidence type="ECO:0000313" key="5">
    <source>
        <dbReference type="Proteomes" id="UP000636709"/>
    </source>
</evidence>
<dbReference type="SMART" id="SM00015">
    <property type="entry name" value="IQ"/>
    <property type="match status" value="2"/>
</dbReference>
<evidence type="ECO:0000256" key="2">
    <source>
        <dbReference type="ARBA" id="ARBA00024341"/>
    </source>
</evidence>
<dbReference type="PANTHER" id="PTHR32295:SF141">
    <property type="entry name" value="OS12G0604500 PROTEIN"/>
    <property type="match status" value="1"/>
</dbReference>
<reference evidence="4" key="1">
    <citation type="submission" date="2020-07" db="EMBL/GenBank/DDBJ databases">
        <title>Genome sequence and genetic diversity analysis of an under-domesticated orphan crop, white fonio (Digitaria exilis).</title>
        <authorList>
            <person name="Bennetzen J.L."/>
            <person name="Chen S."/>
            <person name="Ma X."/>
            <person name="Wang X."/>
            <person name="Yssel A.E.J."/>
            <person name="Chaluvadi S.R."/>
            <person name="Johnson M."/>
            <person name="Gangashetty P."/>
            <person name="Hamidou F."/>
            <person name="Sanogo M.D."/>
            <person name="Zwaenepoel A."/>
            <person name="Wallace J."/>
            <person name="Van De Peer Y."/>
            <person name="Van Deynze A."/>
        </authorList>
    </citation>
    <scope>NUCLEOTIDE SEQUENCE</scope>
    <source>
        <tissue evidence="4">Leaves</tissue>
    </source>
</reference>
<organism evidence="4 5">
    <name type="scientific">Digitaria exilis</name>
    <dbReference type="NCBI Taxonomy" id="1010633"/>
    <lineage>
        <taxon>Eukaryota</taxon>
        <taxon>Viridiplantae</taxon>
        <taxon>Streptophyta</taxon>
        <taxon>Embryophyta</taxon>
        <taxon>Tracheophyta</taxon>
        <taxon>Spermatophyta</taxon>
        <taxon>Magnoliopsida</taxon>
        <taxon>Liliopsida</taxon>
        <taxon>Poales</taxon>
        <taxon>Poaceae</taxon>
        <taxon>PACMAD clade</taxon>
        <taxon>Panicoideae</taxon>
        <taxon>Panicodae</taxon>
        <taxon>Paniceae</taxon>
        <taxon>Anthephorinae</taxon>
        <taxon>Digitaria</taxon>
    </lineage>
</organism>
<dbReference type="EMBL" id="JACEFO010002585">
    <property type="protein sequence ID" value="KAF8655566.1"/>
    <property type="molecule type" value="Genomic_DNA"/>
</dbReference>
<feature type="compositionally biased region" description="Basic residues" evidence="3">
    <location>
        <begin position="49"/>
        <end position="59"/>
    </location>
</feature>
<evidence type="ECO:0008006" key="6">
    <source>
        <dbReference type="Google" id="ProtNLM"/>
    </source>
</evidence>
<dbReference type="CDD" id="cd23767">
    <property type="entry name" value="IQCD"/>
    <property type="match status" value="1"/>
</dbReference>
<comment type="caution">
    <text evidence="4">The sequence shown here is derived from an EMBL/GenBank/DDBJ whole genome shotgun (WGS) entry which is preliminary data.</text>
</comment>
<feature type="region of interest" description="Disordered" evidence="3">
    <location>
        <begin position="1"/>
        <end position="26"/>
    </location>
</feature>
<dbReference type="GO" id="GO:0005516">
    <property type="term" value="F:calmodulin binding"/>
    <property type="evidence" value="ECO:0007669"/>
    <property type="project" value="UniProtKB-KW"/>
</dbReference>
<dbReference type="Pfam" id="PF00612">
    <property type="entry name" value="IQ"/>
    <property type="match status" value="2"/>
</dbReference>
<gene>
    <name evidence="4" type="ORF">HU200_061113</name>
</gene>
<keyword evidence="5" id="KW-1185">Reference proteome</keyword>
<feature type="compositionally biased region" description="Polar residues" evidence="3">
    <location>
        <begin position="68"/>
        <end position="79"/>
    </location>
</feature>
<proteinExistence type="inferred from homology"/>
<feature type="region of interest" description="Disordered" evidence="3">
    <location>
        <begin position="343"/>
        <end position="425"/>
    </location>
</feature>
<dbReference type="OrthoDB" id="689707at2759"/>
<evidence type="ECO:0000313" key="4">
    <source>
        <dbReference type="EMBL" id="KAF8655566.1"/>
    </source>
</evidence>
<feature type="region of interest" description="Disordered" evidence="3">
    <location>
        <begin position="38"/>
        <end position="79"/>
    </location>
</feature>
<dbReference type="Gene3D" id="1.20.5.190">
    <property type="match status" value="1"/>
</dbReference>
<evidence type="ECO:0000256" key="1">
    <source>
        <dbReference type="ARBA" id="ARBA00022860"/>
    </source>
</evidence>